<comment type="caution">
    <text evidence="2">The sequence shown here is derived from an EMBL/GenBank/DDBJ whole genome shotgun (WGS) entry which is preliminary data.</text>
</comment>
<feature type="transmembrane region" description="Helical" evidence="1">
    <location>
        <begin position="492"/>
        <end position="516"/>
    </location>
</feature>
<sequence length="554" mass="61761">LNFLFPQVGHPLYQIDDEMKTDINEQMDILRSYVTEYESNTGEIILDTETMQINPNFYTKGTIKRTTTSKDLSKSLTVDLTDKFVMFMGNRDDFLPFTADWDLKRKELFSPENVLVISDGICASTCSQFVKHIGLKHLGRIAGIGISDLRNPNARFDIGMASSASVRSVDMVQTFKDYNYDDYFIINKTKLPKNLYRVGSWLTWSNKEGYGFTESSKELLLEYTIVDPDFRVEHQLQSSASYTEEERILLYLEVLSEEKKLLGSTAGNSKKCFSWEVDVSGAASKGNCKMCVKDDQHSVFGHPCSSRLLTEADGTSKIGIVDTESCVFSHCKVGYYRKNVDIGNGAFKDQCIEIPLGPNQLESDITPDKTLDAVSDSDICSCSEALIGTPGQPNICSVEYCTSKEQPTSDCVCNTQSTNYPLATCQYDKFCADLTGKSPSQCTCTGDSDPRSACICTAFNTPNNCKCSQLTSGNYPKSECMKVEGISLKTKLIIIGSVVGGVLLIIIIIIIIACIIKSRRNKSDKNMHSVKQNDQLDQNIDSRQRVIMINKNNW</sequence>
<name>A0A5J4V8S9_9EUKA</name>
<evidence type="ECO:0000313" key="3">
    <source>
        <dbReference type="Proteomes" id="UP000324800"/>
    </source>
</evidence>
<organism evidence="2 3">
    <name type="scientific">Streblomastix strix</name>
    <dbReference type="NCBI Taxonomy" id="222440"/>
    <lineage>
        <taxon>Eukaryota</taxon>
        <taxon>Metamonada</taxon>
        <taxon>Preaxostyla</taxon>
        <taxon>Oxymonadida</taxon>
        <taxon>Streblomastigidae</taxon>
        <taxon>Streblomastix</taxon>
    </lineage>
</organism>
<dbReference type="AlphaFoldDB" id="A0A5J4V8S9"/>
<gene>
    <name evidence="2" type="ORF">EZS28_025611</name>
</gene>
<proteinExistence type="predicted"/>
<protein>
    <recommendedName>
        <fullName evidence="4">Tail specific protease domain-containing protein</fullName>
    </recommendedName>
</protein>
<accession>A0A5J4V8S9</accession>
<keyword evidence="1" id="KW-0472">Membrane</keyword>
<feature type="non-terminal residue" evidence="2">
    <location>
        <position position="1"/>
    </location>
</feature>
<dbReference type="OrthoDB" id="27214at2759"/>
<keyword evidence="1" id="KW-1133">Transmembrane helix</keyword>
<evidence type="ECO:0000313" key="2">
    <source>
        <dbReference type="EMBL" id="KAA6378861.1"/>
    </source>
</evidence>
<dbReference type="InterPro" id="IPR052766">
    <property type="entry name" value="S41A_metabolite_peptidase"/>
</dbReference>
<keyword evidence="1" id="KW-0812">Transmembrane</keyword>
<dbReference type="EMBL" id="SNRW01008870">
    <property type="protein sequence ID" value="KAA6378861.1"/>
    <property type="molecule type" value="Genomic_DNA"/>
</dbReference>
<evidence type="ECO:0000256" key="1">
    <source>
        <dbReference type="SAM" id="Phobius"/>
    </source>
</evidence>
<evidence type="ECO:0008006" key="4">
    <source>
        <dbReference type="Google" id="ProtNLM"/>
    </source>
</evidence>
<dbReference type="Proteomes" id="UP000324800">
    <property type="component" value="Unassembled WGS sequence"/>
</dbReference>
<dbReference type="PANTHER" id="PTHR37049">
    <property type="entry name" value="PEPTIDASE S41 FAMILY PROTEIN"/>
    <property type="match status" value="1"/>
</dbReference>
<dbReference type="PANTHER" id="PTHR37049:SF4">
    <property type="entry name" value="RHODANESE DOMAIN-CONTAINING PROTEIN"/>
    <property type="match status" value="1"/>
</dbReference>
<reference evidence="2 3" key="1">
    <citation type="submission" date="2019-03" db="EMBL/GenBank/DDBJ databases">
        <title>Single cell metagenomics reveals metabolic interactions within the superorganism composed of flagellate Streblomastix strix and complex community of Bacteroidetes bacteria on its surface.</title>
        <authorList>
            <person name="Treitli S.C."/>
            <person name="Kolisko M."/>
            <person name="Husnik F."/>
            <person name="Keeling P."/>
            <person name="Hampl V."/>
        </authorList>
    </citation>
    <scope>NUCLEOTIDE SEQUENCE [LARGE SCALE GENOMIC DNA]</scope>
    <source>
        <strain evidence="2">ST1C</strain>
    </source>
</reference>